<dbReference type="Pfam" id="PF25096">
    <property type="entry name" value="DUF7808"/>
    <property type="match status" value="1"/>
</dbReference>
<organism evidence="2 3">
    <name type="scientific">Ascaris lumbricoides</name>
    <name type="common">Giant roundworm</name>
    <dbReference type="NCBI Taxonomy" id="6252"/>
    <lineage>
        <taxon>Eukaryota</taxon>
        <taxon>Metazoa</taxon>
        <taxon>Ecdysozoa</taxon>
        <taxon>Nematoda</taxon>
        <taxon>Chromadorea</taxon>
        <taxon>Rhabditida</taxon>
        <taxon>Spirurina</taxon>
        <taxon>Ascaridomorpha</taxon>
        <taxon>Ascaridoidea</taxon>
        <taxon>Ascarididae</taxon>
        <taxon>Ascaris</taxon>
    </lineage>
</organism>
<dbReference type="PANTHER" id="PTHR34493">
    <property type="entry name" value="PROTEIN CBG13422-RELATED"/>
    <property type="match status" value="1"/>
</dbReference>
<name>A0A0M3ILC2_ASCLU</name>
<dbReference type="AlphaFoldDB" id="A0A0M3ILC2"/>
<proteinExistence type="predicted"/>
<dbReference type="Proteomes" id="UP000036681">
    <property type="component" value="Unplaced"/>
</dbReference>
<keyword evidence="2" id="KW-1185">Reference proteome</keyword>
<evidence type="ECO:0000259" key="1">
    <source>
        <dbReference type="Pfam" id="PF25096"/>
    </source>
</evidence>
<feature type="domain" description="DUF7808" evidence="1">
    <location>
        <begin position="38"/>
        <end position="177"/>
    </location>
</feature>
<protein>
    <submittedName>
        <fullName evidence="3">WD_REPEATS_REGION domain-containing protein</fullName>
    </submittedName>
</protein>
<sequence>MKRQLTNGCWVRWVSIMRDGSEDCYVTGSFDGLVFIYEWRDISCETKNGVGPDKLSKEPAECKLSLRETGVDGDAKDNKRPAPGINAGCFDENVNGTIRTYCDLLCPNAESVYLIKREPQVHRSCFVFYTHGKEKRGNDWYLWRSKSCRQSAITFTIRCEFPFGRKEFPNDEQLFTKLRKRTQ</sequence>
<evidence type="ECO:0000313" key="2">
    <source>
        <dbReference type="Proteomes" id="UP000036681"/>
    </source>
</evidence>
<dbReference type="WBParaSite" id="ALUE_0001955001-mRNA-1">
    <property type="protein sequence ID" value="ALUE_0001955001-mRNA-1"/>
    <property type="gene ID" value="ALUE_0001955001"/>
</dbReference>
<evidence type="ECO:0000313" key="3">
    <source>
        <dbReference type="WBParaSite" id="ALUE_0001955001-mRNA-1"/>
    </source>
</evidence>
<reference evidence="3" key="1">
    <citation type="submission" date="2017-02" db="UniProtKB">
        <authorList>
            <consortium name="WormBaseParasite"/>
        </authorList>
    </citation>
    <scope>IDENTIFICATION</scope>
</reference>
<dbReference type="InterPro" id="IPR056710">
    <property type="entry name" value="DUF7808"/>
</dbReference>
<accession>A0A0M3ILC2</accession>